<dbReference type="InterPro" id="IPR014457">
    <property type="entry name" value="UCP010260"/>
</dbReference>
<dbReference type="AlphaFoldDB" id="A0A6L3W4M9"/>
<keyword evidence="3" id="KW-1185">Reference proteome</keyword>
<evidence type="ECO:0000313" key="3">
    <source>
        <dbReference type="Proteomes" id="UP000483004"/>
    </source>
</evidence>
<dbReference type="PANTHER" id="PTHR34202:SF1">
    <property type="entry name" value="UPF0548 PROTEIN"/>
    <property type="match status" value="1"/>
</dbReference>
<organism evidence="2 3">
    <name type="scientific">Actinomadura montaniterrae</name>
    <dbReference type="NCBI Taxonomy" id="1803903"/>
    <lineage>
        <taxon>Bacteria</taxon>
        <taxon>Bacillati</taxon>
        <taxon>Actinomycetota</taxon>
        <taxon>Actinomycetes</taxon>
        <taxon>Streptosporangiales</taxon>
        <taxon>Thermomonosporaceae</taxon>
        <taxon>Actinomadura</taxon>
    </lineage>
</organism>
<name>A0A6L3W4M9_9ACTN</name>
<dbReference type="PIRSF" id="PIRSF010260">
    <property type="entry name" value="UCP010260"/>
    <property type="match status" value="1"/>
</dbReference>
<dbReference type="Pfam" id="PF09348">
    <property type="entry name" value="DUF1990"/>
    <property type="match status" value="1"/>
</dbReference>
<sequence>MSGRDFTYPEVGATWDAERPAGYRHLRVRTLVGAGPAAMRNASDALMEFWMHRALPARVRASAPRAEPGVSVEMGVGLGPFRLLAPCRVVWTREDDRRAGWAYGTLQGHPMAGEEAFVVHLDDEGEVWLTVTSFSRPATAAARLAGPLAPVAQRAYARRCGAVLRRLARP</sequence>
<proteinExistence type="predicted"/>
<evidence type="ECO:0000313" key="2">
    <source>
        <dbReference type="EMBL" id="KAB2388546.1"/>
    </source>
</evidence>
<accession>A0A6L3W4M9</accession>
<evidence type="ECO:0000259" key="1">
    <source>
        <dbReference type="Pfam" id="PF09348"/>
    </source>
</evidence>
<feature type="domain" description="DUF1990" evidence="1">
    <location>
        <begin position="7"/>
        <end position="162"/>
    </location>
</feature>
<dbReference type="RefSeq" id="WP_151538351.1">
    <property type="nucleotide sequence ID" value="NZ_WBMR01000005.1"/>
</dbReference>
<comment type="caution">
    <text evidence="2">The sequence shown here is derived from an EMBL/GenBank/DDBJ whole genome shotgun (WGS) entry which is preliminary data.</text>
</comment>
<dbReference type="OrthoDB" id="120660at2"/>
<gene>
    <name evidence="2" type="ORF">F9B16_03525</name>
</gene>
<dbReference type="InterPro" id="IPR018960">
    <property type="entry name" value="DUF1990"/>
</dbReference>
<dbReference type="Proteomes" id="UP000483004">
    <property type="component" value="Unassembled WGS sequence"/>
</dbReference>
<dbReference type="PANTHER" id="PTHR34202">
    <property type="entry name" value="UPF0548 PROTEIN"/>
    <property type="match status" value="1"/>
</dbReference>
<protein>
    <submittedName>
        <fullName evidence="2">DUF1990 domain-containing protein</fullName>
    </submittedName>
</protein>
<reference evidence="2 3" key="1">
    <citation type="submission" date="2019-09" db="EMBL/GenBank/DDBJ databases">
        <title>Actinomadura physcomitrii sp. nov., a novel actinomycete isolated from moss [Physcomitrium sphaericum (Ludw) Fuernr].</title>
        <authorList>
            <person name="Liu C."/>
            <person name="Zhuang X."/>
        </authorList>
    </citation>
    <scope>NUCLEOTIDE SEQUENCE [LARGE SCALE GENOMIC DNA]</scope>
    <source>
        <strain evidence="2 3">CYP1-1B</strain>
    </source>
</reference>
<dbReference type="EMBL" id="WBMR01000005">
    <property type="protein sequence ID" value="KAB2388546.1"/>
    <property type="molecule type" value="Genomic_DNA"/>
</dbReference>